<dbReference type="Pfam" id="PF18912">
    <property type="entry name" value="DZR_2"/>
    <property type="match status" value="1"/>
</dbReference>
<comment type="similarity">
    <text evidence="1">Belongs to the ComF/GntX family.</text>
</comment>
<comment type="caution">
    <text evidence="4">The sequence shown here is derived from an EMBL/GenBank/DDBJ whole genome shotgun (WGS) entry which is preliminary data.</text>
</comment>
<evidence type="ECO:0000313" key="5">
    <source>
        <dbReference type="Proteomes" id="UP001595724"/>
    </source>
</evidence>
<evidence type="ECO:0000259" key="3">
    <source>
        <dbReference type="Pfam" id="PF18912"/>
    </source>
</evidence>
<accession>A0ABV7UVC0</accession>
<evidence type="ECO:0000256" key="1">
    <source>
        <dbReference type="ARBA" id="ARBA00008007"/>
    </source>
</evidence>
<dbReference type="Gene3D" id="3.40.50.2020">
    <property type="match status" value="1"/>
</dbReference>
<dbReference type="InterPro" id="IPR000836">
    <property type="entry name" value="PRTase_dom"/>
</dbReference>
<proteinExistence type="inferred from homology"/>
<dbReference type="InterPro" id="IPR044005">
    <property type="entry name" value="DZR_2"/>
</dbReference>
<dbReference type="SUPFAM" id="SSF53271">
    <property type="entry name" value="PRTase-like"/>
    <property type="match status" value="1"/>
</dbReference>
<dbReference type="InterPro" id="IPR029057">
    <property type="entry name" value="PRTase-like"/>
</dbReference>
<name>A0ABV7UVC0_9GAMM</name>
<dbReference type="PANTHER" id="PTHR47505">
    <property type="entry name" value="DNA UTILIZATION PROTEIN YHGH"/>
    <property type="match status" value="1"/>
</dbReference>
<dbReference type="Pfam" id="PF00156">
    <property type="entry name" value="Pribosyltran"/>
    <property type="match status" value="1"/>
</dbReference>
<protein>
    <submittedName>
        <fullName evidence="4">Double zinc ribbon domain-containing protein</fullName>
    </submittedName>
</protein>
<sequence>MPVNRIALPDVDGRWRRWLGHVWPGRCLACAEAGQPGHDLCAACLASLPWNRHACARCAIPLPGADDHTDVAGPHCGPCLRKPPPLRATRAAFVYAAPLDRLLPRFKFHQDLAAGRLLAQLMAQSLAGAERPQALLPIPLHRTRLRQRGYDQALELARPLARALRLPLLDGALVRTRATAPQSELDATRRRRNLRGAFAIATGVQLPGHVAVVDDVMTTGATLHAAADALHRAGVARVDAWVCARAP</sequence>
<gene>
    <name evidence="4" type="ORF">ACFOM9_11100</name>
</gene>
<keyword evidence="5" id="KW-1185">Reference proteome</keyword>
<dbReference type="EMBL" id="JBHRYF010000008">
    <property type="protein sequence ID" value="MFC3660614.1"/>
    <property type="molecule type" value="Genomic_DNA"/>
</dbReference>
<dbReference type="PANTHER" id="PTHR47505:SF1">
    <property type="entry name" value="DNA UTILIZATION PROTEIN YHGH"/>
    <property type="match status" value="1"/>
</dbReference>
<evidence type="ECO:0000259" key="2">
    <source>
        <dbReference type="Pfam" id="PF00156"/>
    </source>
</evidence>
<dbReference type="RefSeq" id="WP_386710370.1">
    <property type="nucleotide sequence ID" value="NZ_JBHRYF010000008.1"/>
</dbReference>
<evidence type="ECO:0000313" key="4">
    <source>
        <dbReference type="EMBL" id="MFC3660614.1"/>
    </source>
</evidence>
<dbReference type="Proteomes" id="UP001595724">
    <property type="component" value="Unassembled WGS sequence"/>
</dbReference>
<feature type="domain" description="Double zinc ribbon" evidence="3">
    <location>
        <begin position="21"/>
        <end position="80"/>
    </location>
</feature>
<organism evidence="4 5">
    <name type="scientific">Luteimonas notoginsengisoli</name>
    <dbReference type="NCBI Taxonomy" id="1578200"/>
    <lineage>
        <taxon>Bacteria</taxon>
        <taxon>Pseudomonadati</taxon>
        <taxon>Pseudomonadota</taxon>
        <taxon>Gammaproteobacteria</taxon>
        <taxon>Lysobacterales</taxon>
        <taxon>Lysobacteraceae</taxon>
        <taxon>Luteimonas</taxon>
    </lineage>
</organism>
<dbReference type="CDD" id="cd06223">
    <property type="entry name" value="PRTases_typeI"/>
    <property type="match status" value="1"/>
</dbReference>
<feature type="domain" description="Phosphoribosyltransferase" evidence="2">
    <location>
        <begin position="153"/>
        <end position="244"/>
    </location>
</feature>
<reference evidence="5" key="1">
    <citation type="journal article" date="2019" name="Int. J. Syst. Evol. Microbiol.">
        <title>The Global Catalogue of Microorganisms (GCM) 10K type strain sequencing project: providing services to taxonomists for standard genome sequencing and annotation.</title>
        <authorList>
            <consortium name="The Broad Institute Genomics Platform"/>
            <consortium name="The Broad Institute Genome Sequencing Center for Infectious Disease"/>
            <person name="Wu L."/>
            <person name="Ma J."/>
        </authorList>
    </citation>
    <scope>NUCLEOTIDE SEQUENCE [LARGE SCALE GENOMIC DNA]</scope>
    <source>
        <strain evidence="5">KCTC 42211</strain>
    </source>
</reference>
<dbReference type="InterPro" id="IPR051910">
    <property type="entry name" value="ComF/GntX_DNA_util-trans"/>
</dbReference>